<name>A0A1H0LNB2_HALAD</name>
<evidence type="ECO:0000313" key="3">
    <source>
        <dbReference type="Proteomes" id="UP000198860"/>
    </source>
</evidence>
<proteinExistence type="predicted"/>
<feature type="domain" description="N-acetyltransferase" evidence="1">
    <location>
        <begin position="6"/>
        <end position="185"/>
    </location>
</feature>
<dbReference type="STRING" id="240303.SAMN05421677_10771"/>
<dbReference type="OrthoDB" id="3692150at2"/>
<accession>A0A1H0LNB2</accession>
<keyword evidence="2" id="KW-0689">Ribosomal protein</keyword>
<dbReference type="GO" id="GO:0005840">
    <property type="term" value="C:ribosome"/>
    <property type="evidence" value="ECO:0007669"/>
    <property type="project" value="UniProtKB-KW"/>
</dbReference>
<dbReference type="EMBL" id="FNIZ01000007">
    <property type="protein sequence ID" value="SDO69647.1"/>
    <property type="molecule type" value="Genomic_DNA"/>
</dbReference>
<keyword evidence="3" id="KW-1185">Reference proteome</keyword>
<dbReference type="GO" id="GO:0016747">
    <property type="term" value="F:acyltransferase activity, transferring groups other than amino-acyl groups"/>
    <property type="evidence" value="ECO:0007669"/>
    <property type="project" value="InterPro"/>
</dbReference>
<evidence type="ECO:0000313" key="2">
    <source>
        <dbReference type="EMBL" id="SDO69647.1"/>
    </source>
</evidence>
<sequence length="185" mass="21324">MEEKFFDTSFFERETLQEVANLYCRTFMGNEYSNVELAAAEENIQKHTKYEGFIGLTAKDLKGKLIGFSYGYKSLPGQFYRGKLEKQLNYKEVAYWLSDCFEFVELAIDPLHKRMGIGSSLHNKILDRVPYTTSVLTTAVGNRPAINLYKNKGWKVIKENAPVISSHHPQVILGLDSKNFFTYRK</sequence>
<keyword evidence="2" id="KW-0687">Ribonucleoprotein</keyword>
<reference evidence="3" key="1">
    <citation type="submission" date="2016-10" db="EMBL/GenBank/DDBJ databases">
        <authorList>
            <person name="Varghese N."/>
            <person name="Submissions S."/>
        </authorList>
    </citation>
    <scope>NUCLEOTIDE SEQUENCE [LARGE SCALE GENOMIC DNA]</scope>
    <source>
        <strain evidence="3">CGMCC 1.3703</strain>
    </source>
</reference>
<dbReference type="Pfam" id="PF00583">
    <property type="entry name" value="Acetyltransf_1"/>
    <property type="match status" value="1"/>
</dbReference>
<evidence type="ECO:0000259" key="1">
    <source>
        <dbReference type="PROSITE" id="PS51186"/>
    </source>
</evidence>
<dbReference type="RefSeq" id="WP_089652142.1">
    <property type="nucleotide sequence ID" value="NZ_FNIZ01000007.1"/>
</dbReference>
<gene>
    <name evidence="2" type="ORF">SAMN05421677_10771</name>
</gene>
<protein>
    <submittedName>
        <fullName evidence="2">Ribosomal protein S18 acetylase RimI</fullName>
    </submittedName>
</protein>
<dbReference type="AlphaFoldDB" id="A0A1H0LNB2"/>
<dbReference type="Proteomes" id="UP000198860">
    <property type="component" value="Unassembled WGS sequence"/>
</dbReference>
<dbReference type="SUPFAM" id="SSF55729">
    <property type="entry name" value="Acyl-CoA N-acyltransferases (Nat)"/>
    <property type="match status" value="1"/>
</dbReference>
<organism evidence="2 3">
    <name type="scientific">Halobacillus aidingensis</name>
    <dbReference type="NCBI Taxonomy" id="240303"/>
    <lineage>
        <taxon>Bacteria</taxon>
        <taxon>Bacillati</taxon>
        <taxon>Bacillota</taxon>
        <taxon>Bacilli</taxon>
        <taxon>Bacillales</taxon>
        <taxon>Bacillaceae</taxon>
        <taxon>Halobacillus</taxon>
    </lineage>
</organism>
<dbReference type="Gene3D" id="3.40.630.30">
    <property type="match status" value="1"/>
</dbReference>
<dbReference type="PROSITE" id="PS51186">
    <property type="entry name" value="GNAT"/>
    <property type="match status" value="1"/>
</dbReference>
<dbReference type="InterPro" id="IPR000182">
    <property type="entry name" value="GNAT_dom"/>
</dbReference>
<dbReference type="InterPro" id="IPR016181">
    <property type="entry name" value="Acyl_CoA_acyltransferase"/>
</dbReference>